<sequence>MSFYAISVTPSAAVVTTDTRVELPDGAVAEIGKLRAVPHLNLVTTLVGTAEAMEVWHTCLSVADISDMPHWVRTTARQVRAVTGHDFQAVVVGFDAAPYGWFIGPQSDWEPVPLERGGLSVHPPLASWPPAVLDAGDAAAAGTPEALGTLHDAIAHAVVAEGLPIGGTLCRAEVSGEGITIRRVGRL</sequence>
<name>A0A178MVB3_9PROT</name>
<dbReference type="RefSeq" id="WP_068489637.1">
    <property type="nucleotide sequence ID" value="NZ_LWQT01000037.1"/>
</dbReference>
<gene>
    <name evidence="1" type="ORF">A6A04_12295</name>
</gene>
<evidence type="ECO:0000313" key="1">
    <source>
        <dbReference type="EMBL" id="OAN54020.1"/>
    </source>
</evidence>
<organism evidence="1 2">
    <name type="scientific">Paramagnetospirillum marisnigri</name>
    <dbReference type="NCBI Taxonomy" id="1285242"/>
    <lineage>
        <taxon>Bacteria</taxon>
        <taxon>Pseudomonadati</taxon>
        <taxon>Pseudomonadota</taxon>
        <taxon>Alphaproteobacteria</taxon>
        <taxon>Rhodospirillales</taxon>
        <taxon>Magnetospirillaceae</taxon>
        <taxon>Paramagnetospirillum</taxon>
    </lineage>
</organism>
<comment type="caution">
    <text evidence="1">The sequence shown here is derived from an EMBL/GenBank/DDBJ whole genome shotgun (WGS) entry which is preliminary data.</text>
</comment>
<keyword evidence="2" id="KW-1185">Reference proteome</keyword>
<reference evidence="1 2" key="1">
    <citation type="submission" date="2016-04" db="EMBL/GenBank/DDBJ databases">
        <title>Draft genome sequence of freshwater magnetotactic bacteria Magnetospirillum marisnigri SP-1 and Magnetospirillum moscoviense BB-1.</title>
        <authorList>
            <person name="Koziaeva V."/>
            <person name="Dziuba M.V."/>
            <person name="Ivanov T.M."/>
            <person name="Kuznetsov B."/>
            <person name="Grouzdev D.S."/>
        </authorList>
    </citation>
    <scope>NUCLEOTIDE SEQUENCE [LARGE SCALE GENOMIC DNA]</scope>
    <source>
        <strain evidence="1 2">SP-1</strain>
    </source>
</reference>
<dbReference type="AlphaFoldDB" id="A0A178MVB3"/>
<protein>
    <submittedName>
        <fullName evidence="1">Uncharacterized protein</fullName>
    </submittedName>
</protein>
<dbReference type="EMBL" id="LWQT01000037">
    <property type="protein sequence ID" value="OAN54020.1"/>
    <property type="molecule type" value="Genomic_DNA"/>
</dbReference>
<accession>A0A178MVB3</accession>
<dbReference type="Proteomes" id="UP000078428">
    <property type="component" value="Unassembled WGS sequence"/>
</dbReference>
<evidence type="ECO:0000313" key="2">
    <source>
        <dbReference type="Proteomes" id="UP000078428"/>
    </source>
</evidence>
<proteinExistence type="predicted"/>